<protein>
    <submittedName>
        <fullName evidence="2">Uncharacterized protein</fullName>
    </submittedName>
</protein>
<evidence type="ECO:0000313" key="2">
    <source>
        <dbReference type="EMBL" id="OWK36376.1"/>
    </source>
</evidence>
<evidence type="ECO:0000313" key="3">
    <source>
        <dbReference type="Proteomes" id="UP000214646"/>
    </source>
</evidence>
<gene>
    <name evidence="2" type="ORF">FRUB_08939</name>
</gene>
<organism evidence="2 3">
    <name type="scientific">Fimbriiglobus ruber</name>
    <dbReference type="NCBI Taxonomy" id="1908690"/>
    <lineage>
        <taxon>Bacteria</taxon>
        <taxon>Pseudomonadati</taxon>
        <taxon>Planctomycetota</taxon>
        <taxon>Planctomycetia</taxon>
        <taxon>Gemmatales</taxon>
        <taxon>Gemmataceae</taxon>
        <taxon>Fimbriiglobus</taxon>
    </lineage>
</organism>
<name>A0A225DG89_9BACT</name>
<reference evidence="3" key="1">
    <citation type="submission" date="2017-06" db="EMBL/GenBank/DDBJ databases">
        <title>Genome analysis of Fimbriiglobus ruber SP5, the first member of the order Planctomycetales with confirmed chitinolytic capability.</title>
        <authorList>
            <person name="Ravin N.V."/>
            <person name="Rakitin A.L."/>
            <person name="Ivanova A.A."/>
            <person name="Beletsky A.V."/>
            <person name="Kulichevskaya I.S."/>
            <person name="Mardanov A.V."/>
            <person name="Dedysh S.N."/>
        </authorList>
    </citation>
    <scope>NUCLEOTIDE SEQUENCE [LARGE SCALE GENOMIC DNA]</scope>
    <source>
        <strain evidence="3">SP5</strain>
    </source>
</reference>
<dbReference type="Proteomes" id="UP000214646">
    <property type="component" value="Unassembled WGS sequence"/>
</dbReference>
<evidence type="ECO:0000256" key="1">
    <source>
        <dbReference type="SAM" id="Phobius"/>
    </source>
</evidence>
<accession>A0A225DG89</accession>
<feature type="transmembrane region" description="Helical" evidence="1">
    <location>
        <begin position="81"/>
        <end position="100"/>
    </location>
</feature>
<dbReference type="AlphaFoldDB" id="A0A225DG89"/>
<keyword evidence="1" id="KW-0812">Transmembrane</keyword>
<sequence length="144" mass="15510">MSDDVPARPPSVLELTKTRLAVEDGELVRRNDAGGVTMRIPLDDIEAIEFRRPFNPFCGVFVALAGGFAAVGYYVSEYNLLTVFLYISAMLLGLFGLLSAREDTVVVMSRGEPIRISCPDPADEASGFVASLRGLIGGPRSRGN</sequence>
<keyword evidence="1" id="KW-0472">Membrane</keyword>
<proteinExistence type="predicted"/>
<keyword evidence="1" id="KW-1133">Transmembrane helix</keyword>
<keyword evidence="3" id="KW-1185">Reference proteome</keyword>
<dbReference type="RefSeq" id="WP_088259387.1">
    <property type="nucleotide sequence ID" value="NZ_NIDE01000017.1"/>
</dbReference>
<dbReference type="EMBL" id="NIDE01000017">
    <property type="protein sequence ID" value="OWK36376.1"/>
    <property type="molecule type" value="Genomic_DNA"/>
</dbReference>
<comment type="caution">
    <text evidence="2">The sequence shown here is derived from an EMBL/GenBank/DDBJ whole genome shotgun (WGS) entry which is preliminary data.</text>
</comment>
<feature type="transmembrane region" description="Helical" evidence="1">
    <location>
        <begin position="57"/>
        <end position="75"/>
    </location>
</feature>